<dbReference type="EMBL" id="SOBH01000003">
    <property type="protein sequence ID" value="TDT74087.1"/>
    <property type="molecule type" value="Genomic_DNA"/>
</dbReference>
<dbReference type="OrthoDB" id="7666530at2"/>
<feature type="signal peptide" evidence="1">
    <location>
        <begin position="1"/>
        <end position="18"/>
    </location>
</feature>
<dbReference type="InterPro" id="IPR027920">
    <property type="entry name" value="DUF4453"/>
</dbReference>
<feature type="domain" description="YARHG" evidence="2">
    <location>
        <begin position="1"/>
        <end position="78"/>
    </location>
</feature>
<accession>A0A4R7LEM2</accession>
<dbReference type="RefSeq" id="WP_134015549.1">
    <property type="nucleotide sequence ID" value="NZ_SOBH01000003.1"/>
</dbReference>
<dbReference type="Proteomes" id="UP000294563">
    <property type="component" value="Unassembled WGS sequence"/>
</dbReference>
<dbReference type="Pfam" id="PF13308">
    <property type="entry name" value="YARHG"/>
    <property type="match status" value="1"/>
</dbReference>
<feature type="chain" id="PRO_5020501951" evidence="1">
    <location>
        <begin position="19"/>
        <end position="189"/>
    </location>
</feature>
<evidence type="ECO:0000313" key="3">
    <source>
        <dbReference type="EMBL" id="TDT74087.1"/>
    </source>
</evidence>
<keyword evidence="4" id="KW-1185">Reference proteome</keyword>
<dbReference type="Pfam" id="PF14627">
    <property type="entry name" value="DUF4453"/>
    <property type="match status" value="1"/>
</dbReference>
<evidence type="ECO:0000313" key="4">
    <source>
        <dbReference type="Proteomes" id="UP000294563"/>
    </source>
</evidence>
<evidence type="ECO:0000259" key="2">
    <source>
        <dbReference type="SMART" id="SM01324"/>
    </source>
</evidence>
<comment type="caution">
    <text evidence="3">The sequence shown here is derived from an EMBL/GenBank/DDBJ whole genome shotgun (WGS) entry which is preliminary data.</text>
</comment>
<dbReference type="InterPro" id="IPR025582">
    <property type="entry name" value="YARHG_dom"/>
</dbReference>
<organism evidence="3 4">
    <name type="scientific">Litoreibacter halocynthiae</name>
    <dbReference type="NCBI Taxonomy" id="1242689"/>
    <lineage>
        <taxon>Bacteria</taxon>
        <taxon>Pseudomonadati</taxon>
        <taxon>Pseudomonadota</taxon>
        <taxon>Alphaproteobacteria</taxon>
        <taxon>Rhodobacterales</taxon>
        <taxon>Roseobacteraceae</taxon>
        <taxon>Litoreibacter</taxon>
    </lineage>
</organism>
<dbReference type="AlphaFoldDB" id="A0A4R7LEM2"/>
<name>A0A4R7LEM2_9RHOB</name>
<gene>
    <name evidence="3" type="ORF">BDE40_2872</name>
</gene>
<evidence type="ECO:0000256" key="1">
    <source>
        <dbReference type="SAM" id="SignalP"/>
    </source>
</evidence>
<proteinExistence type="predicted"/>
<reference evidence="3 4" key="1">
    <citation type="submission" date="2019-03" db="EMBL/GenBank/DDBJ databases">
        <title>Genomic Encyclopedia of Archaeal and Bacterial Type Strains, Phase II (KMG-II): from individual species to whole genera.</title>
        <authorList>
            <person name="Goeker M."/>
        </authorList>
    </citation>
    <scope>NUCLEOTIDE SEQUENCE [LARGE SCALE GENOMIC DNA]</scope>
    <source>
        <strain evidence="3 4">DSM 29467</strain>
    </source>
</reference>
<dbReference type="SMART" id="SM01324">
    <property type="entry name" value="YARHG"/>
    <property type="match status" value="1"/>
</dbReference>
<protein>
    <submittedName>
        <fullName evidence="3">YARHG domain-containing protein</fullName>
    </submittedName>
</protein>
<sequence length="189" mass="20610">MKYLSLLLIALIPLPAFADEPCADLWWSRNHLFDQAGYCFASPLGKSIFYNGDCTTSTVPKLSPGAANTVSAIREEEARWGCKINTKATYLDLDRLDLRRKLVDVAVNDGLESSCLGYRGADIAVFTGASEQTAQIGRIRAGDTIGLAYYSMFEGWQFVSYGTADTSSPSPLLGWVNVDFWAQCEAVAG</sequence>
<keyword evidence="1" id="KW-0732">Signal</keyword>